<dbReference type="AlphaFoldDB" id="A0A919JP93"/>
<reference evidence="2" key="1">
    <citation type="submission" date="2021-01" db="EMBL/GenBank/DDBJ databases">
        <title>Whole genome shotgun sequence of Actinoplanes nipponensis NBRC 14063.</title>
        <authorList>
            <person name="Komaki H."/>
            <person name="Tamura T."/>
        </authorList>
    </citation>
    <scope>NUCLEOTIDE SEQUENCE</scope>
    <source>
        <strain evidence="2">NBRC 14063</strain>
    </source>
</reference>
<proteinExistence type="predicted"/>
<comment type="caution">
    <text evidence="2">The sequence shown here is derived from an EMBL/GenBank/DDBJ whole genome shotgun (WGS) entry which is preliminary data.</text>
</comment>
<evidence type="ECO:0000313" key="3">
    <source>
        <dbReference type="Proteomes" id="UP000647172"/>
    </source>
</evidence>
<accession>A0A919JP93</accession>
<feature type="compositionally biased region" description="Low complexity" evidence="1">
    <location>
        <begin position="64"/>
        <end position="82"/>
    </location>
</feature>
<name>A0A919JP93_9ACTN</name>
<gene>
    <name evidence="2" type="ORF">Ani05nite_64210</name>
</gene>
<dbReference type="EMBL" id="BOMQ01000077">
    <property type="protein sequence ID" value="GIE52887.1"/>
    <property type="molecule type" value="Genomic_DNA"/>
</dbReference>
<protein>
    <submittedName>
        <fullName evidence="2">Uncharacterized protein</fullName>
    </submittedName>
</protein>
<evidence type="ECO:0000313" key="2">
    <source>
        <dbReference type="EMBL" id="GIE52887.1"/>
    </source>
</evidence>
<keyword evidence="3" id="KW-1185">Reference proteome</keyword>
<sequence length="82" mass="7973">MFPDGDTKLAALTSLGGVTERDGDAAAVGGASPRAALVAVGGVVGDGEFDGAEHAVRETAVAIAPHSPAHPRAAAMSPPKAE</sequence>
<dbReference type="Proteomes" id="UP000647172">
    <property type="component" value="Unassembled WGS sequence"/>
</dbReference>
<evidence type="ECO:0000256" key="1">
    <source>
        <dbReference type="SAM" id="MobiDB-lite"/>
    </source>
</evidence>
<organism evidence="2 3">
    <name type="scientific">Actinoplanes nipponensis</name>
    <dbReference type="NCBI Taxonomy" id="135950"/>
    <lineage>
        <taxon>Bacteria</taxon>
        <taxon>Bacillati</taxon>
        <taxon>Actinomycetota</taxon>
        <taxon>Actinomycetes</taxon>
        <taxon>Micromonosporales</taxon>
        <taxon>Micromonosporaceae</taxon>
        <taxon>Actinoplanes</taxon>
    </lineage>
</organism>
<feature type="region of interest" description="Disordered" evidence="1">
    <location>
        <begin position="62"/>
        <end position="82"/>
    </location>
</feature>